<name>A0AA86VKK6_9EUKA</name>
<dbReference type="EMBL" id="CATOUU010001056">
    <property type="protein sequence ID" value="CAI9969313.1"/>
    <property type="molecule type" value="Genomic_DNA"/>
</dbReference>
<reference evidence="1" key="1">
    <citation type="submission" date="2023-06" db="EMBL/GenBank/DDBJ databases">
        <authorList>
            <person name="Kurt Z."/>
        </authorList>
    </citation>
    <scope>NUCLEOTIDE SEQUENCE</scope>
</reference>
<evidence type="ECO:0000313" key="1">
    <source>
        <dbReference type="EMBL" id="CAI9969313.1"/>
    </source>
</evidence>
<evidence type="ECO:0000313" key="2">
    <source>
        <dbReference type="EMBL" id="CAL6105799.1"/>
    </source>
</evidence>
<dbReference type="AlphaFoldDB" id="A0AA86VKK6"/>
<protein>
    <submittedName>
        <fullName evidence="2">Hypothetical_protein</fullName>
    </submittedName>
</protein>
<dbReference type="EMBL" id="CAXDID020000601">
    <property type="protein sequence ID" value="CAL6105799.1"/>
    <property type="molecule type" value="Genomic_DNA"/>
</dbReference>
<organism evidence="1">
    <name type="scientific">Hexamita inflata</name>
    <dbReference type="NCBI Taxonomy" id="28002"/>
    <lineage>
        <taxon>Eukaryota</taxon>
        <taxon>Metamonada</taxon>
        <taxon>Diplomonadida</taxon>
        <taxon>Hexamitidae</taxon>
        <taxon>Hexamitinae</taxon>
        <taxon>Hexamita</taxon>
    </lineage>
</organism>
<keyword evidence="3" id="KW-1185">Reference proteome</keyword>
<proteinExistence type="predicted"/>
<accession>A0AA86VKK6</accession>
<sequence length="172" mass="20723">MINKKPTTILSYQKSRTALSHVTPPHRLSVSSFGLMKFGNIYLIVKYDTANMKLFQFTQQFIHIQQKFILKPKYQIVKGQRMILYILCNLQLQLFKNRQHLTQKSSQQRGKFKYKSFKVMTLINNKYDDARRRVLSLPLYISERRLQQYMQSVQKQKWLFQLNRLNLFQVPK</sequence>
<gene>
    <name evidence="1" type="ORF">HINF_LOCUS56958</name>
    <name evidence="2" type="ORF">HINF_LOCUS73436</name>
</gene>
<comment type="caution">
    <text evidence="1">The sequence shown here is derived from an EMBL/GenBank/DDBJ whole genome shotgun (WGS) entry which is preliminary data.</text>
</comment>
<dbReference type="Proteomes" id="UP001642409">
    <property type="component" value="Unassembled WGS sequence"/>
</dbReference>
<reference evidence="2 3" key="2">
    <citation type="submission" date="2024-07" db="EMBL/GenBank/DDBJ databases">
        <authorList>
            <person name="Akdeniz Z."/>
        </authorList>
    </citation>
    <scope>NUCLEOTIDE SEQUENCE [LARGE SCALE GENOMIC DNA]</scope>
</reference>
<evidence type="ECO:0000313" key="3">
    <source>
        <dbReference type="Proteomes" id="UP001642409"/>
    </source>
</evidence>